<dbReference type="InterPro" id="IPR011055">
    <property type="entry name" value="Dup_hybrid_motif"/>
</dbReference>
<evidence type="ECO:0000259" key="1">
    <source>
        <dbReference type="Pfam" id="PF01551"/>
    </source>
</evidence>
<sequence length="240" mass="26881">MNNPIIVEFPLRGEWNSPNTPGSKIPSHGTNQLGTRYAYDFIQVDWNSIGYPAYRVSFLQYLFSGVSLNDYYCWGQKVFAPCDGVVVVAEDGYEERPRTNLLSDLSSAYKNAHYFDPEKDDVQSVAGNYIIIEYKENIYAALCHLQTGSIQVSVGQEIKKGDFIGRVGHSGNSFAPHLHFQLMDSCDIATANGLPCAFEKYEIYQDNKWQTVTNSIPTSKDRIRFITSASQDVDGGTSLE</sequence>
<dbReference type="Gene3D" id="2.70.70.10">
    <property type="entry name" value="Glucose Permease (Domain IIA)"/>
    <property type="match status" value="1"/>
</dbReference>
<dbReference type="InterPro" id="IPR016047">
    <property type="entry name" value="M23ase_b-sheet_dom"/>
</dbReference>
<dbReference type="CDD" id="cd12797">
    <property type="entry name" value="M23_peptidase"/>
    <property type="match status" value="1"/>
</dbReference>
<gene>
    <name evidence="2" type="ORF">EDD77_1159</name>
</gene>
<evidence type="ECO:0000313" key="3">
    <source>
        <dbReference type="Proteomes" id="UP000295184"/>
    </source>
</evidence>
<name>A0A4R1QPL4_9FIRM</name>
<organism evidence="2 3">
    <name type="scientific">Allofournierella massiliensis</name>
    <dbReference type="NCBI Taxonomy" id="1650663"/>
    <lineage>
        <taxon>Bacteria</taxon>
        <taxon>Bacillati</taxon>
        <taxon>Bacillota</taxon>
        <taxon>Clostridia</taxon>
        <taxon>Eubacteriales</taxon>
        <taxon>Oscillospiraceae</taxon>
        <taxon>Allofournierella</taxon>
    </lineage>
</organism>
<dbReference type="GO" id="GO:0004222">
    <property type="term" value="F:metalloendopeptidase activity"/>
    <property type="evidence" value="ECO:0007669"/>
    <property type="project" value="TreeGrafter"/>
</dbReference>
<evidence type="ECO:0000313" key="2">
    <source>
        <dbReference type="EMBL" id="TCL55749.1"/>
    </source>
</evidence>
<dbReference type="Proteomes" id="UP000295184">
    <property type="component" value="Unassembled WGS sequence"/>
</dbReference>
<dbReference type="Pfam" id="PF01551">
    <property type="entry name" value="Peptidase_M23"/>
    <property type="match status" value="1"/>
</dbReference>
<dbReference type="OrthoDB" id="5623881at2"/>
<protein>
    <submittedName>
        <fullName evidence="2">Peptidase M23-like protein</fullName>
    </submittedName>
</protein>
<feature type="domain" description="M23ase beta-sheet core" evidence="1">
    <location>
        <begin position="75"/>
        <end position="184"/>
    </location>
</feature>
<dbReference type="InterPro" id="IPR050570">
    <property type="entry name" value="Cell_wall_metabolism_enzyme"/>
</dbReference>
<accession>A0A4R1QPL4</accession>
<comment type="caution">
    <text evidence="2">The sequence shown here is derived from an EMBL/GenBank/DDBJ whole genome shotgun (WGS) entry which is preliminary data.</text>
</comment>
<reference evidence="2 3" key="1">
    <citation type="submission" date="2019-03" db="EMBL/GenBank/DDBJ databases">
        <title>Genomic Encyclopedia of Type Strains, Phase IV (KMG-IV): sequencing the most valuable type-strain genomes for metagenomic binning, comparative biology and taxonomic classification.</title>
        <authorList>
            <person name="Goeker M."/>
        </authorList>
    </citation>
    <scope>NUCLEOTIDE SEQUENCE [LARGE SCALE GENOMIC DNA]</scope>
    <source>
        <strain evidence="2 3">DSM 100451</strain>
    </source>
</reference>
<dbReference type="PANTHER" id="PTHR21666">
    <property type="entry name" value="PEPTIDASE-RELATED"/>
    <property type="match status" value="1"/>
</dbReference>
<dbReference type="SUPFAM" id="SSF51261">
    <property type="entry name" value="Duplicated hybrid motif"/>
    <property type="match status" value="1"/>
</dbReference>
<dbReference type="PANTHER" id="PTHR21666:SF270">
    <property type="entry name" value="MUREIN HYDROLASE ACTIVATOR ENVC"/>
    <property type="match status" value="1"/>
</dbReference>
<dbReference type="AlphaFoldDB" id="A0A4R1QPL4"/>
<proteinExistence type="predicted"/>
<dbReference type="EMBL" id="SLUM01000015">
    <property type="protein sequence ID" value="TCL55749.1"/>
    <property type="molecule type" value="Genomic_DNA"/>
</dbReference>